<protein>
    <submittedName>
        <fullName evidence="2">Aspartyl-tRNA amidotransferase subunit B</fullName>
    </submittedName>
</protein>
<dbReference type="Pfam" id="PF08906">
    <property type="entry name" value="T6SS_Tdi1_C"/>
    <property type="match status" value="1"/>
</dbReference>
<proteinExistence type="predicted"/>
<accession>V9V283</accession>
<dbReference type="EMBL" id="CP006979">
    <property type="protein sequence ID" value="AHC89011.1"/>
    <property type="molecule type" value="Genomic_DNA"/>
</dbReference>
<organism evidence="2 3">
    <name type="scientific">Pseudomonas monteilii SB3101</name>
    <dbReference type="NCBI Taxonomy" id="1435058"/>
    <lineage>
        <taxon>Bacteria</taxon>
        <taxon>Pseudomonadati</taxon>
        <taxon>Pseudomonadota</taxon>
        <taxon>Gammaproteobacteria</taxon>
        <taxon>Pseudomonadales</taxon>
        <taxon>Pseudomonadaceae</taxon>
        <taxon>Pseudomonas</taxon>
    </lineage>
</organism>
<sequence>MDRQVQNFFACRDLDSNDFDEMFEPAKKNLGILGPDEMYGFVPALVFGGPIRFENLEKLKAIEHLVLLSQLCSIEPYEGVRNFVFGHNMSKRCMYANQKETPA</sequence>
<dbReference type="GO" id="GO:0016740">
    <property type="term" value="F:transferase activity"/>
    <property type="evidence" value="ECO:0007669"/>
    <property type="project" value="UniProtKB-KW"/>
</dbReference>
<reference evidence="2 3" key="1">
    <citation type="submission" date="2013-12" db="EMBL/GenBank/DDBJ databases">
        <title>Complete Genomes of Pseudomonas monteilii SB3078 and SB3101, two Benzene, Toluene and Ethylbenzene Degrading Bacteria used for Bioaugmentation.</title>
        <authorList>
            <person name="Dueholm M.S."/>
            <person name="Albertsen M."/>
            <person name="D'Imperio S."/>
            <person name="Tale V.P."/>
            <person name="Lewis D."/>
            <person name="Nilsen P.H."/>
            <person name="Nielsen J.L."/>
        </authorList>
    </citation>
    <scope>NUCLEOTIDE SEQUENCE [LARGE SCALE GENOMIC DNA]</scope>
    <source>
        <strain evidence="2 3">SB3101</strain>
    </source>
</reference>
<feature type="domain" description="T6SS immunity protein Tdi1 C-terminal" evidence="1">
    <location>
        <begin position="3"/>
        <end position="71"/>
    </location>
</feature>
<dbReference type="RefSeq" id="WP_024087426.1">
    <property type="nucleotide sequence ID" value="NC_023076.1"/>
</dbReference>
<dbReference type="HOGENOM" id="CLU_178511_0_0_6"/>
<evidence type="ECO:0000259" key="1">
    <source>
        <dbReference type="Pfam" id="PF08906"/>
    </source>
</evidence>
<dbReference type="AlphaFoldDB" id="V9V283"/>
<gene>
    <name evidence="2" type="ORF">X970_16985</name>
</gene>
<dbReference type="Proteomes" id="UP000018660">
    <property type="component" value="Chromosome"/>
</dbReference>
<name>V9V283_9PSED</name>
<evidence type="ECO:0000313" key="2">
    <source>
        <dbReference type="EMBL" id="AHC89011.1"/>
    </source>
</evidence>
<dbReference type="InterPro" id="IPR015002">
    <property type="entry name" value="T6SS_Tdi1_C"/>
</dbReference>
<evidence type="ECO:0000313" key="3">
    <source>
        <dbReference type="Proteomes" id="UP000018660"/>
    </source>
</evidence>
<dbReference type="KEGG" id="pmot:X970_16985"/>
<keyword evidence="2" id="KW-0808">Transferase</keyword>